<dbReference type="EMBL" id="CM010716">
    <property type="protein sequence ID" value="RZC48590.1"/>
    <property type="molecule type" value="Genomic_DNA"/>
</dbReference>
<dbReference type="OMA" id="YLEKGAW"/>
<dbReference type="PANTHER" id="PTHR17985">
    <property type="entry name" value="SER/THR-RICH PROTEIN T10 IN DGCR REGION"/>
    <property type="match status" value="1"/>
</dbReference>
<reference evidence="2 3" key="1">
    <citation type="journal article" date="2018" name="Science">
        <title>The opium poppy genome and morphinan production.</title>
        <authorList>
            <person name="Guo L."/>
            <person name="Winzer T."/>
            <person name="Yang X."/>
            <person name="Li Y."/>
            <person name="Ning Z."/>
            <person name="He Z."/>
            <person name="Teodor R."/>
            <person name="Lu Y."/>
            <person name="Bowser T.A."/>
            <person name="Graham I.A."/>
            <person name="Ye K."/>
        </authorList>
    </citation>
    <scope>NUCLEOTIDE SEQUENCE [LARGE SCALE GENOMIC DNA]</scope>
    <source>
        <strain evidence="3">cv. HN1</strain>
        <tissue evidence="2">Leaves</tissue>
    </source>
</reference>
<gene>
    <name evidence="2" type="ORF">C5167_017016</name>
</gene>
<organism evidence="2 3">
    <name type="scientific">Papaver somniferum</name>
    <name type="common">Opium poppy</name>
    <dbReference type="NCBI Taxonomy" id="3469"/>
    <lineage>
        <taxon>Eukaryota</taxon>
        <taxon>Viridiplantae</taxon>
        <taxon>Streptophyta</taxon>
        <taxon>Embryophyta</taxon>
        <taxon>Tracheophyta</taxon>
        <taxon>Spermatophyta</taxon>
        <taxon>Magnoliopsida</taxon>
        <taxon>Ranunculales</taxon>
        <taxon>Papaveraceae</taxon>
        <taxon>Papaveroideae</taxon>
        <taxon>Papaver</taxon>
    </lineage>
</organism>
<keyword evidence="3" id="KW-1185">Reference proteome</keyword>
<sequence length="263" mass="29834">MCIAVFIWLAHPLYPFFLLLNRDEYHDRPTEPVSWWGDGDILGGRDEVAGGTWLACTKGGKVAFITNVLESLTLPDAKSRGDLPVRFLKSTKSPREFAEEVLKEADQYNGFNLILTDLLSKTMIYVSNRPKGEVNSIQEVSSGVHVLSNAKLDSPWPKARSLRQNFNKLLRQYGEKELPVKEMVEELMEDAAKADKSKLPKICAPDWEYKLSSIFVETDTPLGCYGTRSTAALTVKTSGEVRFYEKYVENETWKEHTVSYQIE</sequence>
<feature type="chain" id="PRO_5021401962" description="Transport and Golgi organization protein 2 homolog" evidence="1">
    <location>
        <begin position="16"/>
        <end position="263"/>
    </location>
</feature>
<feature type="signal peptide" evidence="1">
    <location>
        <begin position="1"/>
        <end position="15"/>
    </location>
</feature>
<dbReference type="STRING" id="3469.A0A4Y7ILD1"/>
<dbReference type="Pfam" id="PF05742">
    <property type="entry name" value="TANGO2"/>
    <property type="match status" value="1"/>
</dbReference>
<evidence type="ECO:0008006" key="4">
    <source>
        <dbReference type="Google" id="ProtNLM"/>
    </source>
</evidence>
<accession>A0A4Y7ILD1</accession>
<evidence type="ECO:0000256" key="1">
    <source>
        <dbReference type="SAM" id="SignalP"/>
    </source>
</evidence>
<keyword evidence="1" id="KW-0732">Signal</keyword>
<dbReference type="InterPro" id="IPR008551">
    <property type="entry name" value="TANGO2"/>
</dbReference>
<evidence type="ECO:0000313" key="2">
    <source>
        <dbReference type="EMBL" id="RZC48590.1"/>
    </source>
</evidence>
<proteinExistence type="predicted"/>
<name>A0A4Y7ILD1_PAPSO</name>
<dbReference type="OrthoDB" id="191601at2759"/>
<dbReference type="Gramene" id="RZC48590">
    <property type="protein sequence ID" value="RZC48590"/>
    <property type="gene ID" value="C5167_017016"/>
</dbReference>
<dbReference type="Proteomes" id="UP000316621">
    <property type="component" value="Chromosome 2"/>
</dbReference>
<dbReference type="AlphaFoldDB" id="A0A4Y7ILD1"/>
<protein>
    <recommendedName>
        <fullName evidence="4">Transport and Golgi organization protein 2 homolog</fullName>
    </recommendedName>
</protein>
<dbReference type="PANTHER" id="PTHR17985:SF8">
    <property type="entry name" value="TRANSPORT AND GOLGI ORGANIZATION PROTEIN 2 HOMOLOG"/>
    <property type="match status" value="1"/>
</dbReference>
<evidence type="ECO:0000313" key="3">
    <source>
        <dbReference type="Proteomes" id="UP000316621"/>
    </source>
</evidence>